<evidence type="ECO:0000259" key="1">
    <source>
        <dbReference type="Pfam" id="PF02625"/>
    </source>
</evidence>
<dbReference type="AlphaFoldDB" id="A0AAW5R5M6"/>
<dbReference type="PANTHER" id="PTHR30388">
    <property type="entry name" value="ALDEHYDE OXIDOREDUCTASE MOLYBDENUM COFACTOR ASSEMBLY PROTEIN"/>
    <property type="match status" value="1"/>
</dbReference>
<dbReference type="Pfam" id="PF02625">
    <property type="entry name" value="XdhC_CoxI"/>
    <property type="match status" value="1"/>
</dbReference>
<feature type="domain" description="XdhC Rossmann" evidence="2">
    <location>
        <begin position="122"/>
        <end position="256"/>
    </location>
</feature>
<dbReference type="InterPro" id="IPR003777">
    <property type="entry name" value="XdhC_CoxI"/>
</dbReference>
<sequence>MSKTASNTLDLMDRLRQSGEDFCVATVIRTAAATSAKAGAKAVVTRDGAVHGFIGGGCVTGAVKRVGLEALADGKPRMIRVKPKEDVVEPVDVDGVELHTSSCPSGGTVDIFFEPMRQAARLVVCGASPVATTLATIAVAMGYRTIVAAREEDLDRFSGIDETRTDFDLGALDLGDRDAVVVATQGKRDREALKAALSSGAGYVGMVGSRRKIAKLLDQIGPEAPADAKAALHGPAGLDLGAIEPEEIALSILGEIVKVRRRAARAWPSELAGGEAV</sequence>
<dbReference type="InterPro" id="IPR027051">
    <property type="entry name" value="XdhC_Rossmann_dom"/>
</dbReference>
<dbReference type="EMBL" id="JALIDZ010000014">
    <property type="protein sequence ID" value="MCT8974692.1"/>
    <property type="molecule type" value="Genomic_DNA"/>
</dbReference>
<evidence type="ECO:0000259" key="2">
    <source>
        <dbReference type="Pfam" id="PF13478"/>
    </source>
</evidence>
<gene>
    <name evidence="3" type="ORF">MUB46_22785</name>
</gene>
<dbReference type="Pfam" id="PF13478">
    <property type="entry name" value="XdhC_C"/>
    <property type="match status" value="1"/>
</dbReference>
<evidence type="ECO:0000313" key="3">
    <source>
        <dbReference type="EMBL" id="MCT8974692.1"/>
    </source>
</evidence>
<dbReference type="RefSeq" id="WP_261618281.1">
    <property type="nucleotide sequence ID" value="NZ_JALIDZ010000014.1"/>
</dbReference>
<dbReference type="InterPro" id="IPR052698">
    <property type="entry name" value="MoCofactor_Util/Proc"/>
</dbReference>
<organism evidence="3 4">
    <name type="scientific">Microbaculum marinisediminis</name>
    <dbReference type="NCBI Taxonomy" id="2931392"/>
    <lineage>
        <taxon>Bacteria</taxon>
        <taxon>Pseudomonadati</taxon>
        <taxon>Pseudomonadota</taxon>
        <taxon>Alphaproteobacteria</taxon>
        <taxon>Hyphomicrobiales</taxon>
        <taxon>Tepidamorphaceae</taxon>
        <taxon>Microbaculum</taxon>
    </lineage>
</organism>
<feature type="domain" description="XdhC- CoxI" evidence="1">
    <location>
        <begin position="16"/>
        <end position="81"/>
    </location>
</feature>
<evidence type="ECO:0000313" key="4">
    <source>
        <dbReference type="Proteomes" id="UP001320898"/>
    </source>
</evidence>
<dbReference type="Gene3D" id="3.40.50.720">
    <property type="entry name" value="NAD(P)-binding Rossmann-like Domain"/>
    <property type="match status" value="1"/>
</dbReference>
<reference evidence="3 4" key="1">
    <citation type="submission" date="2022-04" db="EMBL/GenBank/DDBJ databases">
        <authorList>
            <person name="Ye Y.-Q."/>
            <person name="Du Z.-J."/>
        </authorList>
    </citation>
    <scope>NUCLEOTIDE SEQUENCE [LARGE SCALE GENOMIC DNA]</scope>
    <source>
        <strain evidence="3 4">A6E488</strain>
    </source>
</reference>
<protein>
    <submittedName>
        <fullName evidence="3">XdhC/CoxI family protein</fullName>
    </submittedName>
</protein>
<dbReference type="Proteomes" id="UP001320898">
    <property type="component" value="Unassembled WGS sequence"/>
</dbReference>
<dbReference type="PANTHER" id="PTHR30388:SF6">
    <property type="entry name" value="XANTHINE DEHYDROGENASE SUBUNIT A-RELATED"/>
    <property type="match status" value="1"/>
</dbReference>
<comment type="caution">
    <text evidence="3">The sequence shown here is derived from an EMBL/GenBank/DDBJ whole genome shotgun (WGS) entry which is preliminary data.</text>
</comment>
<keyword evidence="4" id="KW-1185">Reference proteome</keyword>
<proteinExistence type="predicted"/>
<accession>A0AAW5R5M6</accession>
<name>A0AAW5R5M6_9HYPH</name>